<feature type="compositionally biased region" description="Polar residues" evidence="1">
    <location>
        <begin position="40"/>
        <end position="94"/>
    </location>
</feature>
<keyword evidence="2" id="KW-0732">Signal</keyword>
<name>A0A1S7TVY1_9HYPH</name>
<evidence type="ECO:0000313" key="4">
    <source>
        <dbReference type="Proteomes" id="UP000192140"/>
    </source>
</evidence>
<dbReference type="Proteomes" id="UP000192140">
    <property type="component" value="Unassembled WGS sequence"/>
</dbReference>
<evidence type="ECO:0000256" key="1">
    <source>
        <dbReference type="SAM" id="MobiDB-lite"/>
    </source>
</evidence>
<feature type="signal peptide" evidence="2">
    <location>
        <begin position="1"/>
        <end position="20"/>
    </location>
</feature>
<protein>
    <submittedName>
        <fullName evidence="3">Uncharacterized protein</fullName>
    </submittedName>
</protein>
<organism evidence="3 4">
    <name type="scientific">Agrobacterium deltaense NCPPB 1641</name>
    <dbReference type="NCBI Taxonomy" id="1183425"/>
    <lineage>
        <taxon>Bacteria</taxon>
        <taxon>Pseudomonadati</taxon>
        <taxon>Pseudomonadota</taxon>
        <taxon>Alphaproteobacteria</taxon>
        <taxon>Hyphomicrobiales</taxon>
        <taxon>Rhizobiaceae</taxon>
        <taxon>Rhizobium/Agrobacterium group</taxon>
        <taxon>Agrobacterium</taxon>
    </lineage>
</organism>
<accession>A0A1S7TVY1</accession>
<feature type="region of interest" description="Disordered" evidence="1">
    <location>
        <begin position="38"/>
        <end position="94"/>
    </location>
</feature>
<dbReference type="EMBL" id="FCNP01000033">
    <property type="protein sequence ID" value="CVI58769.1"/>
    <property type="molecule type" value="Genomic_DNA"/>
</dbReference>
<evidence type="ECO:0000313" key="3">
    <source>
        <dbReference type="EMBL" id="CVI58769.1"/>
    </source>
</evidence>
<dbReference type="RefSeq" id="WP_205529286.1">
    <property type="nucleotide sequence ID" value="NZ_LT009776.1"/>
</dbReference>
<dbReference type="AlphaFoldDB" id="A0A1S7TVY1"/>
<evidence type="ECO:0000256" key="2">
    <source>
        <dbReference type="SAM" id="SignalP"/>
    </source>
</evidence>
<keyword evidence="4" id="KW-1185">Reference proteome</keyword>
<reference evidence="3" key="1">
    <citation type="submission" date="2016-01" db="EMBL/GenBank/DDBJ databases">
        <authorList>
            <person name="Regsiter A."/>
            <person name="william w."/>
        </authorList>
    </citation>
    <scope>NUCLEOTIDE SEQUENCE</scope>
    <source>
        <strain evidence="3">NCPPB 1641</strain>
    </source>
</reference>
<feature type="chain" id="PRO_5012210448" evidence="2">
    <location>
        <begin position="21"/>
        <end position="94"/>
    </location>
</feature>
<sequence>MKTLLIALALTCATVSASFAQNVNGYFKSNGTYVAPHYRSSPNGTVTDNYSFQGNSNPYTGSSGSNRYRSDTTSPYFNGTPSSNGRYGHSSSRW</sequence>
<comment type="caution">
    <text evidence="3">The sequence shown here is derived from an EMBL/GenBank/DDBJ whole genome shotgun (WGS) entry which is preliminary data.</text>
</comment>
<proteinExistence type="predicted"/>
<gene>
    <name evidence="3" type="ORF">AGR7A_Lc120246</name>
</gene>